<dbReference type="SMR" id="A2DSF2"/>
<accession>A2DSF2</accession>
<reference evidence="2" key="2">
    <citation type="journal article" date="2007" name="Science">
        <title>Draft genome sequence of the sexually transmitted pathogen Trichomonas vaginalis.</title>
        <authorList>
            <person name="Carlton J.M."/>
            <person name="Hirt R.P."/>
            <person name="Silva J.C."/>
            <person name="Delcher A.L."/>
            <person name="Schatz M."/>
            <person name="Zhao Q."/>
            <person name="Wortman J.R."/>
            <person name="Bidwell S.L."/>
            <person name="Alsmark U.C.M."/>
            <person name="Besteiro S."/>
            <person name="Sicheritz-Ponten T."/>
            <person name="Noel C.J."/>
            <person name="Dacks J.B."/>
            <person name="Foster P.G."/>
            <person name="Simillion C."/>
            <person name="Van de Peer Y."/>
            <person name="Miranda-Saavedra D."/>
            <person name="Barton G.J."/>
            <person name="Westrop G.D."/>
            <person name="Mueller S."/>
            <person name="Dessi D."/>
            <person name="Fiori P.L."/>
            <person name="Ren Q."/>
            <person name="Paulsen I."/>
            <person name="Zhang H."/>
            <person name="Bastida-Corcuera F.D."/>
            <person name="Simoes-Barbosa A."/>
            <person name="Brown M.T."/>
            <person name="Hayes R.D."/>
            <person name="Mukherjee M."/>
            <person name="Okumura C.Y."/>
            <person name="Schneider R."/>
            <person name="Smith A.J."/>
            <person name="Vanacova S."/>
            <person name="Villalvazo M."/>
            <person name="Haas B.J."/>
            <person name="Pertea M."/>
            <person name="Feldblyum T.V."/>
            <person name="Utterback T.R."/>
            <person name="Shu C.L."/>
            <person name="Osoegawa K."/>
            <person name="de Jong P.J."/>
            <person name="Hrdy I."/>
            <person name="Horvathova L."/>
            <person name="Zubacova Z."/>
            <person name="Dolezal P."/>
            <person name="Malik S.B."/>
            <person name="Logsdon J.M. Jr."/>
            <person name="Henze K."/>
            <person name="Gupta A."/>
            <person name="Wang C.C."/>
            <person name="Dunne R.L."/>
            <person name="Upcroft J.A."/>
            <person name="Upcroft P."/>
            <person name="White O."/>
            <person name="Salzberg S.L."/>
            <person name="Tang P."/>
            <person name="Chiu C.-H."/>
            <person name="Lee Y.-S."/>
            <person name="Embley T.M."/>
            <person name="Coombs G.H."/>
            <person name="Mottram J.C."/>
            <person name="Tachezy J."/>
            <person name="Fraser-Liggett C.M."/>
            <person name="Johnson P.J."/>
        </authorList>
    </citation>
    <scope>NUCLEOTIDE SEQUENCE [LARGE SCALE GENOMIC DNA]</scope>
    <source>
        <strain evidence="2">G3</strain>
    </source>
</reference>
<reference evidence="2" key="1">
    <citation type="submission" date="2006-10" db="EMBL/GenBank/DDBJ databases">
        <authorList>
            <person name="Amadeo P."/>
            <person name="Zhao Q."/>
            <person name="Wortman J."/>
            <person name="Fraser-Liggett C."/>
            <person name="Carlton J."/>
        </authorList>
    </citation>
    <scope>NUCLEOTIDE SEQUENCE</scope>
    <source>
        <strain evidence="2">G3</strain>
    </source>
</reference>
<evidence type="ECO:0000313" key="2">
    <source>
        <dbReference type="EMBL" id="EAY16731.1"/>
    </source>
</evidence>
<gene>
    <name evidence="2" type="ORF">TVAG_067360</name>
</gene>
<dbReference type="AlphaFoldDB" id="A2DSF2"/>
<dbReference type="Proteomes" id="UP000001542">
    <property type="component" value="Unassembled WGS sequence"/>
</dbReference>
<dbReference type="RefSeq" id="XP_001328954.1">
    <property type="nucleotide sequence ID" value="XM_001328919.1"/>
</dbReference>
<keyword evidence="3" id="KW-1185">Reference proteome</keyword>
<dbReference type="VEuPathDB" id="TrichDB:TVAGG3_0079920"/>
<feature type="transmembrane region" description="Helical" evidence="1">
    <location>
        <begin position="26"/>
        <end position="46"/>
    </location>
</feature>
<dbReference type="VEuPathDB" id="TrichDB:TVAG_067360"/>
<keyword evidence="1" id="KW-1133">Transmembrane helix</keyword>
<feature type="transmembrane region" description="Helical" evidence="1">
    <location>
        <begin position="153"/>
        <end position="172"/>
    </location>
</feature>
<keyword evidence="1" id="KW-0812">Transmembrane</keyword>
<proteinExistence type="predicted"/>
<sequence length="249" mass="29258">MFNKRKNNQKADFDILEKYDEISKKFGVLFLWVGVLILFLLAIIGFRRMINTFLIEDQKMEEIKSKIQKYVQSKTNFKCTECVPISYNEIAELIGKKLSYAEKEQAISIIWDEFQRNTEIYEVTTDEKVEYVRSKIIISSSLNCLFFRNLNKIITVITLSIAAIIVSLFIYFKYKQSQKCKQYSSEIIQNMVNQSKLGSREINPQSFRSNYPNINEKQWRNVVSNVERCPVVSVYRKKSGNVWQVSSLN</sequence>
<dbReference type="InParanoid" id="A2DSF2"/>
<organism evidence="2 3">
    <name type="scientific">Trichomonas vaginalis (strain ATCC PRA-98 / G3)</name>
    <dbReference type="NCBI Taxonomy" id="412133"/>
    <lineage>
        <taxon>Eukaryota</taxon>
        <taxon>Metamonada</taxon>
        <taxon>Parabasalia</taxon>
        <taxon>Trichomonadida</taxon>
        <taxon>Trichomonadidae</taxon>
        <taxon>Trichomonas</taxon>
    </lineage>
</organism>
<protein>
    <submittedName>
        <fullName evidence="2">Uncharacterized protein</fullName>
    </submittedName>
</protein>
<dbReference type="EMBL" id="DS113239">
    <property type="protein sequence ID" value="EAY16731.1"/>
    <property type="molecule type" value="Genomic_DNA"/>
</dbReference>
<keyword evidence="1" id="KW-0472">Membrane</keyword>
<evidence type="ECO:0000256" key="1">
    <source>
        <dbReference type="SAM" id="Phobius"/>
    </source>
</evidence>
<dbReference type="KEGG" id="tva:4774742"/>
<evidence type="ECO:0000313" key="3">
    <source>
        <dbReference type="Proteomes" id="UP000001542"/>
    </source>
</evidence>
<name>A2DSF2_TRIV3</name>